<accession>A0A927R7I8</accession>
<dbReference type="Pfam" id="PF00246">
    <property type="entry name" value="Peptidase_M14"/>
    <property type="match status" value="1"/>
</dbReference>
<dbReference type="AlphaFoldDB" id="A0A927R7I8"/>
<protein>
    <recommendedName>
        <fullName evidence="1">Peptidase M14 domain-containing protein</fullName>
    </recommendedName>
</protein>
<dbReference type="InterPro" id="IPR000834">
    <property type="entry name" value="Peptidase_M14"/>
</dbReference>
<dbReference type="Proteomes" id="UP000658225">
    <property type="component" value="Unassembled WGS sequence"/>
</dbReference>
<gene>
    <name evidence="2" type="ORF">H4683_003155</name>
</gene>
<reference evidence="2" key="1">
    <citation type="submission" date="2020-10" db="EMBL/GenBank/DDBJ databases">
        <title>Genomic Encyclopedia of Type Strains, Phase IV (KMG-IV): sequencing the most valuable type-strain genomes for metagenomic binning, comparative biology and taxonomic classification.</title>
        <authorList>
            <person name="Goeker M."/>
        </authorList>
    </citation>
    <scope>NUCLEOTIDE SEQUENCE</scope>
    <source>
        <strain evidence="2">DSM 13886</strain>
    </source>
</reference>
<proteinExistence type="predicted"/>
<dbReference type="RefSeq" id="WP_192599716.1">
    <property type="nucleotide sequence ID" value="NZ_JADBEL010000020.1"/>
</dbReference>
<sequence>MDKTLWSEDGIFVDKNGDGVLDGVSLFIDLPEGLLPIGLIDFCARVGFETTALSFSFFEKNNQQVTMQFVQSSNETAATYTDGKLILTYRNEGELTQLLRSITFGDVKKTTAEANRFYSEVKSLSEIWSFSGFGTQIEASPTRILSLNITVEDAMLTTALLKELCYFAARSALYCTEIDFPVTQNNDAKISFAIVQAEQTELTLQRENAICLAGTKDNLPAALHSFVRSTHWSEGGTIGNWEQQQLLASKNEAELLFEQTWTDDSEVDRVFDCLQASSNLDDAIIEIYLSEPVNRRKELSAEWQKVFPQVQSIVVRSAFKTGFHWIKEELLHDLHEDVEKVVISVKEDVNEHALELPIRWIQEMYPIDRYIEEMTTIHSEDVTFILEGNQEPTYEVFGELRNGKKKRIGVLNVPVSRMPYVDERHAVYPSTSAVQIFQNGTLVEEQIIETDRAQFYRYYMAQILPELREAISEYNDGQGHTRPLFDRIEIDVWMSEEEAKLPVDEERISSLEALHEDLYFNTLDYFAQMGEDLEGKPFNAPGGVHPFMHVRIGEKPKARFRVYQWNDQETEKITTVKITFQQDGTLEYAYMNQGKQQIISSIECFKLPENHLHPSVSKWMKNNESYRIVYPDHSYRQHAIPVIECFAPTGERFNSALKMTLLKKTVFIEAGHHSNEVSSTPAIVELLEKSHQLLVKMNIVVIPLANPDGYELLQKLTVEHPEWKHHAARYNAVGLEFAHVRFQETVFREANVYSEILRKWAPDIIVDNHGIPSHEWVQPFAGYNSPPRFPVSYFLPSAKIYGIGRASFEVNRALHEENLEKIVQEVSSAISDTDIACENDYWKRRFVKYGQQWLPEVFPIEEAPGIHFYRQTTVTPTYSSVGILRYPEWVAADIITEAADEVVYEEALDTCIEAQTLFNRAILNLLYRAKSVPNREGAKMIRHRPIHL</sequence>
<dbReference type="GO" id="GO:0004181">
    <property type="term" value="F:metallocarboxypeptidase activity"/>
    <property type="evidence" value="ECO:0007669"/>
    <property type="project" value="InterPro"/>
</dbReference>
<evidence type="ECO:0000313" key="3">
    <source>
        <dbReference type="Proteomes" id="UP000658225"/>
    </source>
</evidence>
<name>A0A927R7I8_9BACL</name>
<dbReference type="CDD" id="cd06232">
    <property type="entry name" value="M14-like"/>
    <property type="match status" value="1"/>
</dbReference>
<evidence type="ECO:0000259" key="1">
    <source>
        <dbReference type="Pfam" id="PF00246"/>
    </source>
</evidence>
<dbReference type="GO" id="GO:0008270">
    <property type="term" value="F:zinc ion binding"/>
    <property type="evidence" value="ECO:0007669"/>
    <property type="project" value="InterPro"/>
</dbReference>
<comment type="caution">
    <text evidence="2">The sequence shown here is derived from an EMBL/GenBank/DDBJ whole genome shotgun (WGS) entry which is preliminary data.</text>
</comment>
<feature type="domain" description="Peptidase M14" evidence="1">
    <location>
        <begin position="660"/>
        <end position="731"/>
    </location>
</feature>
<dbReference type="GO" id="GO:0006508">
    <property type="term" value="P:proteolysis"/>
    <property type="evidence" value="ECO:0007669"/>
    <property type="project" value="InterPro"/>
</dbReference>
<dbReference type="EMBL" id="JADBEL010000020">
    <property type="protein sequence ID" value="MBE1556034.1"/>
    <property type="molecule type" value="Genomic_DNA"/>
</dbReference>
<dbReference type="Gene3D" id="3.40.630.10">
    <property type="entry name" value="Zn peptidases"/>
    <property type="match status" value="1"/>
</dbReference>
<organism evidence="2 3">
    <name type="scientific">Sporosarcina limicola</name>
    <dbReference type="NCBI Taxonomy" id="34101"/>
    <lineage>
        <taxon>Bacteria</taxon>
        <taxon>Bacillati</taxon>
        <taxon>Bacillota</taxon>
        <taxon>Bacilli</taxon>
        <taxon>Bacillales</taxon>
        <taxon>Caryophanaceae</taxon>
        <taxon>Sporosarcina</taxon>
    </lineage>
</organism>
<dbReference type="SUPFAM" id="SSF53187">
    <property type="entry name" value="Zn-dependent exopeptidases"/>
    <property type="match status" value="1"/>
</dbReference>
<evidence type="ECO:0000313" key="2">
    <source>
        <dbReference type="EMBL" id="MBE1556034.1"/>
    </source>
</evidence>
<keyword evidence="3" id="KW-1185">Reference proteome</keyword>